<name>X6PCN4_RETFI</name>
<dbReference type="EMBL" id="ASPP01001240">
    <property type="protein sequence ID" value="ETO35829.1"/>
    <property type="molecule type" value="Genomic_DNA"/>
</dbReference>
<accession>X6PCN4</accession>
<feature type="non-terminal residue" evidence="1">
    <location>
        <position position="206"/>
    </location>
</feature>
<gene>
    <name evidence="1" type="ORF">RFI_01226</name>
</gene>
<dbReference type="Proteomes" id="UP000023152">
    <property type="component" value="Unassembled WGS sequence"/>
</dbReference>
<sequence>MTVLKTAYSYWIFNGESGTFDKNKLRSKTHFKQCRDCYRLNYIDSECPKKRKVCKYRRLANHEIENAETRMTQVNTNLCYIVDNIQVIIKRKAWSQINDDFFKLLHSDGVKVSDYSLLHLSLITDFGTCHNPKCKQKQVQYRTKIGHCANIKRKQNDYNLSNKTESQIKNLTKKLSIKICILDCEKVFQTNETFKFSFQLQQRTLK</sequence>
<keyword evidence="2" id="KW-1185">Reference proteome</keyword>
<comment type="caution">
    <text evidence="1">The sequence shown here is derived from an EMBL/GenBank/DDBJ whole genome shotgun (WGS) entry which is preliminary data.</text>
</comment>
<organism evidence="1 2">
    <name type="scientific">Reticulomyxa filosa</name>
    <dbReference type="NCBI Taxonomy" id="46433"/>
    <lineage>
        <taxon>Eukaryota</taxon>
        <taxon>Sar</taxon>
        <taxon>Rhizaria</taxon>
        <taxon>Retaria</taxon>
        <taxon>Foraminifera</taxon>
        <taxon>Monothalamids</taxon>
        <taxon>Reticulomyxidae</taxon>
        <taxon>Reticulomyxa</taxon>
    </lineage>
</organism>
<dbReference type="AlphaFoldDB" id="X6PCN4"/>
<evidence type="ECO:0000313" key="2">
    <source>
        <dbReference type="Proteomes" id="UP000023152"/>
    </source>
</evidence>
<evidence type="ECO:0000313" key="1">
    <source>
        <dbReference type="EMBL" id="ETO35829.1"/>
    </source>
</evidence>
<proteinExistence type="predicted"/>
<reference evidence="1 2" key="1">
    <citation type="journal article" date="2013" name="Curr. Biol.">
        <title>The Genome of the Foraminiferan Reticulomyxa filosa.</title>
        <authorList>
            <person name="Glockner G."/>
            <person name="Hulsmann N."/>
            <person name="Schleicher M."/>
            <person name="Noegel A.A."/>
            <person name="Eichinger L."/>
            <person name="Gallinger C."/>
            <person name="Pawlowski J."/>
            <person name="Sierra R."/>
            <person name="Euteneuer U."/>
            <person name="Pillet L."/>
            <person name="Moustafa A."/>
            <person name="Platzer M."/>
            <person name="Groth M."/>
            <person name="Szafranski K."/>
            <person name="Schliwa M."/>
        </authorList>
    </citation>
    <scope>NUCLEOTIDE SEQUENCE [LARGE SCALE GENOMIC DNA]</scope>
</reference>
<protein>
    <submittedName>
        <fullName evidence="1">Uncharacterized protein</fullName>
    </submittedName>
</protein>